<name>A0A383RCE7_PAEAL</name>
<proteinExistence type="predicted"/>
<dbReference type="RefSeq" id="WP_138185946.1">
    <property type="nucleotide sequence ID" value="NZ_LS992241.1"/>
</dbReference>
<accession>A0A383RCE7</accession>
<protein>
    <submittedName>
        <fullName evidence="1">Uncharacterized protein</fullName>
    </submittedName>
</protein>
<gene>
    <name evidence="1" type="ORF">PBLR_12391</name>
</gene>
<dbReference type="EMBL" id="LS992241">
    <property type="protein sequence ID" value="SYX83969.1"/>
    <property type="molecule type" value="Genomic_DNA"/>
</dbReference>
<sequence>MVKRSAVVFIEVNATYQTLVTLNYRLLSLSDKGSVSTDLARLAERPLRSLHDEARDMFA</sequence>
<reference evidence="2" key="1">
    <citation type="submission" date="2018-08" db="EMBL/GenBank/DDBJ databases">
        <authorList>
            <person name="Chevrot R."/>
        </authorList>
    </citation>
    <scope>NUCLEOTIDE SEQUENCE [LARGE SCALE GENOMIC DNA]</scope>
</reference>
<dbReference type="AlphaFoldDB" id="A0A383RCE7"/>
<evidence type="ECO:0000313" key="2">
    <source>
        <dbReference type="Proteomes" id="UP000304148"/>
    </source>
</evidence>
<dbReference type="Proteomes" id="UP000304148">
    <property type="component" value="Chromosome"/>
</dbReference>
<evidence type="ECO:0000313" key="1">
    <source>
        <dbReference type="EMBL" id="SYX83969.1"/>
    </source>
</evidence>
<organism evidence="1 2">
    <name type="scientific">Paenibacillus alvei</name>
    <name type="common">Bacillus alvei</name>
    <dbReference type="NCBI Taxonomy" id="44250"/>
    <lineage>
        <taxon>Bacteria</taxon>
        <taxon>Bacillati</taxon>
        <taxon>Bacillota</taxon>
        <taxon>Bacilli</taxon>
        <taxon>Bacillales</taxon>
        <taxon>Paenibacillaceae</taxon>
        <taxon>Paenibacillus</taxon>
    </lineage>
</organism>